<dbReference type="Gene3D" id="1.10.530.10">
    <property type="match status" value="1"/>
</dbReference>
<gene>
    <name evidence="14" type="ORF">HNQ60_003084</name>
</gene>
<evidence type="ECO:0000259" key="13">
    <source>
        <dbReference type="SMART" id="SM00047"/>
    </source>
</evidence>
<keyword evidence="7" id="KW-1005">Bacterial flagellum biogenesis</keyword>
<comment type="caution">
    <text evidence="14">The sequence shown here is derived from an EMBL/GenBank/DDBJ whole genome shotgun (WGS) entry which is preliminary data.</text>
</comment>
<dbReference type="GO" id="GO:0071555">
    <property type="term" value="P:cell wall organization"/>
    <property type="evidence" value="ECO:0007669"/>
    <property type="project" value="UniProtKB-KW"/>
</dbReference>
<keyword evidence="14" id="KW-0282">Flagellum</keyword>
<feature type="domain" description="Mannosyl-glycoprotein endo-beta-N-acetylglucosamidase-like" evidence="13">
    <location>
        <begin position="131"/>
        <end position="293"/>
    </location>
</feature>
<dbReference type="Gene3D" id="2.10.70.40">
    <property type="entry name" value="peptidoglycan hydrolase"/>
    <property type="match status" value="1"/>
</dbReference>
<comment type="function">
    <text evidence="1">Flagellum-specific muramidase which hydrolyzes the peptidoglycan layer to assemble the rod structure in the periplasmic space.</text>
</comment>
<dbReference type="Pfam" id="PF10135">
    <property type="entry name" value="Rod-binding"/>
    <property type="match status" value="1"/>
</dbReference>
<comment type="similarity">
    <text evidence="4">In the C-terminal section; belongs to the glycosyl hydrolase 73 family.</text>
</comment>
<dbReference type="InterPro" id="IPR051056">
    <property type="entry name" value="Glycosyl_Hydrolase_73"/>
</dbReference>
<organism evidence="14 15">
    <name type="scientific">Povalibacter uvarum</name>
    <dbReference type="NCBI Taxonomy" id="732238"/>
    <lineage>
        <taxon>Bacteria</taxon>
        <taxon>Pseudomonadati</taxon>
        <taxon>Pseudomonadota</taxon>
        <taxon>Gammaproteobacteria</taxon>
        <taxon>Steroidobacterales</taxon>
        <taxon>Steroidobacteraceae</taxon>
        <taxon>Povalibacter</taxon>
    </lineage>
</organism>
<keyword evidence="15" id="KW-1185">Reference proteome</keyword>
<dbReference type="SMART" id="SM00047">
    <property type="entry name" value="LYZ2"/>
    <property type="match status" value="1"/>
</dbReference>
<keyword evidence="14" id="KW-0966">Cell projection</keyword>
<sequence length="304" mass="32207">MTSAPTNVSFFADPKALSSLKSDARAQDPGALKEVAKQFESLFTQMLLKSMREANRSLSNGDTLFGSDQADFYQDMFDQQIAVHLSKGEGLGLADMLVRQLAGGAASGEQRAVSQKTESAGSNGATEAAGPSPVATSKADFIRRMLPHAQEAARELGVDPQALLAQAALETGWGKSVPCNAAGDCSYNLFGIKAGSSWSGATVNVPTLEFEDGVAVRKVDRFRAYESPADSFKDYARLIRNNPRYEAALNAGTDVAGFASALQQGGYATDPNYANKITAVAREVQSMTGLKFDRTRPISTGGEA</sequence>
<feature type="region of interest" description="Disordered" evidence="12">
    <location>
        <begin position="107"/>
        <end position="134"/>
    </location>
</feature>
<dbReference type="InterPro" id="IPR019301">
    <property type="entry name" value="Flagellar_prot_FlgJ_N"/>
</dbReference>
<dbReference type="Proteomes" id="UP000588068">
    <property type="component" value="Unassembled WGS sequence"/>
</dbReference>
<keyword evidence="9" id="KW-0326">Glycosidase</keyword>
<dbReference type="InterPro" id="IPR013377">
    <property type="entry name" value="FlgJ"/>
</dbReference>
<comment type="subcellular location">
    <subcellularLocation>
        <location evidence="2">Periplasm</location>
    </subcellularLocation>
</comment>
<dbReference type="NCBIfam" id="TIGR02541">
    <property type="entry name" value="flagell_FlgJ"/>
    <property type="match status" value="1"/>
</dbReference>
<evidence type="ECO:0000256" key="10">
    <source>
        <dbReference type="ARBA" id="ARBA00023316"/>
    </source>
</evidence>
<dbReference type="EMBL" id="JACHHZ010000003">
    <property type="protein sequence ID" value="MBB6094203.1"/>
    <property type="molecule type" value="Genomic_DNA"/>
</dbReference>
<keyword evidence="10" id="KW-0961">Cell wall biogenesis/degradation</keyword>
<dbReference type="PANTHER" id="PTHR33308">
    <property type="entry name" value="PEPTIDOGLYCAN HYDROLASE FLGJ"/>
    <property type="match status" value="1"/>
</dbReference>
<proteinExistence type="inferred from homology"/>
<dbReference type="GO" id="GO:0071973">
    <property type="term" value="P:bacterial-type flagellum-dependent cell motility"/>
    <property type="evidence" value="ECO:0007669"/>
    <property type="project" value="TreeGrafter"/>
</dbReference>
<dbReference type="GO" id="GO:0016798">
    <property type="term" value="F:hydrolase activity, acting on glycosyl bonds"/>
    <property type="evidence" value="ECO:0007669"/>
    <property type="project" value="UniProtKB-KW"/>
</dbReference>
<evidence type="ECO:0000256" key="6">
    <source>
        <dbReference type="ARBA" id="ARBA00022764"/>
    </source>
</evidence>
<evidence type="ECO:0000256" key="8">
    <source>
        <dbReference type="ARBA" id="ARBA00022801"/>
    </source>
</evidence>
<evidence type="ECO:0000313" key="14">
    <source>
        <dbReference type="EMBL" id="MBB6094203.1"/>
    </source>
</evidence>
<evidence type="ECO:0000256" key="12">
    <source>
        <dbReference type="SAM" id="MobiDB-lite"/>
    </source>
</evidence>
<dbReference type="GO" id="GO:0042597">
    <property type="term" value="C:periplasmic space"/>
    <property type="evidence" value="ECO:0007669"/>
    <property type="project" value="UniProtKB-SubCell"/>
</dbReference>
<evidence type="ECO:0000256" key="9">
    <source>
        <dbReference type="ARBA" id="ARBA00023295"/>
    </source>
</evidence>
<keyword evidence="14" id="KW-0969">Cilium</keyword>
<dbReference type="RefSeq" id="WP_184333250.1">
    <property type="nucleotide sequence ID" value="NZ_JACHHZ010000003.1"/>
</dbReference>
<name>A0A841HN71_9GAMM</name>
<evidence type="ECO:0000256" key="11">
    <source>
        <dbReference type="ARBA" id="ARBA00030835"/>
    </source>
</evidence>
<feature type="compositionally biased region" description="Polar residues" evidence="12">
    <location>
        <begin position="112"/>
        <end position="125"/>
    </location>
</feature>
<evidence type="ECO:0000256" key="3">
    <source>
        <dbReference type="ARBA" id="ARBA00006880"/>
    </source>
</evidence>
<evidence type="ECO:0000256" key="4">
    <source>
        <dbReference type="ARBA" id="ARBA00007974"/>
    </source>
</evidence>
<protein>
    <recommendedName>
        <fullName evidence="5">Peptidoglycan hydrolase FlgJ</fullName>
    </recommendedName>
    <alternativeName>
        <fullName evidence="11">Muramidase FlgJ</fullName>
    </alternativeName>
</protein>
<evidence type="ECO:0000256" key="1">
    <source>
        <dbReference type="ARBA" id="ARBA00002954"/>
    </source>
</evidence>
<evidence type="ECO:0000256" key="2">
    <source>
        <dbReference type="ARBA" id="ARBA00004418"/>
    </source>
</evidence>
<dbReference type="GO" id="GO:0004040">
    <property type="term" value="F:amidase activity"/>
    <property type="evidence" value="ECO:0007669"/>
    <property type="project" value="InterPro"/>
</dbReference>
<comment type="similarity">
    <text evidence="3">In the N-terminal section; belongs to the FlgJ family.</text>
</comment>
<dbReference type="AlphaFoldDB" id="A0A841HN71"/>
<evidence type="ECO:0000313" key="15">
    <source>
        <dbReference type="Proteomes" id="UP000588068"/>
    </source>
</evidence>
<dbReference type="GO" id="GO:0044780">
    <property type="term" value="P:bacterial-type flagellum assembly"/>
    <property type="evidence" value="ECO:0007669"/>
    <property type="project" value="InterPro"/>
</dbReference>
<dbReference type="Pfam" id="PF01832">
    <property type="entry name" value="Glucosaminidase"/>
    <property type="match status" value="1"/>
</dbReference>
<evidence type="ECO:0000256" key="5">
    <source>
        <dbReference type="ARBA" id="ARBA00013433"/>
    </source>
</evidence>
<dbReference type="PANTHER" id="PTHR33308:SF9">
    <property type="entry name" value="PEPTIDOGLYCAN HYDROLASE FLGJ"/>
    <property type="match status" value="1"/>
</dbReference>
<keyword evidence="8" id="KW-0378">Hydrolase</keyword>
<accession>A0A841HN71</accession>
<dbReference type="PRINTS" id="PR01002">
    <property type="entry name" value="FLGFLGJ"/>
</dbReference>
<reference evidence="14 15" key="1">
    <citation type="submission" date="2020-08" db="EMBL/GenBank/DDBJ databases">
        <title>Genomic Encyclopedia of Type Strains, Phase IV (KMG-IV): sequencing the most valuable type-strain genomes for metagenomic binning, comparative biology and taxonomic classification.</title>
        <authorList>
            <person name="Goeker M."/>
        </authorList>
    </citation>
    <scope>NUCLEOTIDE SEQUENCE [LARGE SCALE GENOMIC DNA]</scope>
    <source>
        <strain evidence="14 15">DSM 26723</strain>
    </source>
</reference>
<keyword evidence="6" id="KW-0574">Periplasm</keyword>
<evidence type="ECO:0000256" key="7">
    <source>
        <dbReference type="ARBA" id="ARBA00022795"/>
    </source>
</evidence>
<dbReference type="InterPro" id="IPR002901">
    <property type="entry name" value="MGlyc_endo_b_GlcNAc-like_dom"/>
</dbReference>